<accession>A0ABQ0BK06</accession>
<evidence type="ECO:0000313" key="2">
    <source>
        <dbReference type="Proteomes" id="UP001600943"/>
    </source>
</evidence>
<dbReference type="Proteomes" id="UP001600943">
    <property type="component" value="Unassembled WGS sequence"/>
</dbReference>
<protein>
    <submittedName>
        <fullName evidence="1">Uncharacterized protein</fullName>
    </submittedName>
</protein>
<name>A0ABQ0BK06_9FIRM</name>
<gene>
    <name evidence="1" type="ORF">K040078D81_58960</name>
</gene>
<comment type="caution">
    <text evidence="1">The sequence shown here is derived from an EMBL/GenBank/DDBJ whole genome shotgun (WGS) entry which is preliminary data.</text>
</comment>
<organism evidence="1 2">
    <name type="scientific">Blautia hominis</name>
    <dbReference type="NCBI Taxonomy" id="2025493"/>
    <lineage>
        <taxon>Bacteria</taxon>
        <taxon>Bacillati</taxon>
        <taxon>Bacillota</taxon>
        <taxon>Clostridia</taxon>
        <taxon>Lachnospirales</taxon>
        <taxon>Lachnospiraceae</taxon>
        <taxon>Blautia</taxon>
    </lineage>
</organism>
<reference evidence="1 2" key="1">
    <citation type="submission" date="2024-04" db="EMBL/GenBank/DDBJ databases">
        <title>Defined microbial consortia suppress multidrug-resistant proinflammatory Enterobacteriaceae via ecological control.</title>
        <authorList>
            <person name="Furuichi M."/>
            <person name="Kawaguchi T."/>
            <person name="Pust M."/>
            <person name="Yasuma K."/>
            <person name="Plichta D."/>
            <person name="Hasegawa N."/>
            <person name="Ohya T."/>
            <person name="Bhattarai S."/>
            <person name="Sasajima S."/>
            <person name="Aoto Y."/>
            <person name="Tuganbaev T."/>
            <person name="Yaginuma M."/>
            <person name="Ueda M."/>
            <person name="Okahashi N."/>
            <person name="Amafuji K."/>
            <person name="Kiridooshi Y."/>
            <person name="Sugita K."/>
            <person name="Strazar M."/>
            <person name="Skelly A."/>
            <person name="Suda W."/>
            <person name="Hattori M."/>
            <person name="Nakamoto N."/>
            <person name="Caballero S."/>
            <person name="Norman J."/>
            <person name="Olle B."/>
            <person name="Tanoue T."/>
            <person name="Arita M."/>
            <person name="Bucci V."/>
            <person name="Atarashi K."/>
            <person name="Xavier R."/>
            <person name="Honda K."/>
        </authorList>
    </citation>
    <scope>NUCLEOTIDE SEQUENCE [LARGE SCALE GENOMIC DNA]</scope>
    <source>
        <strain evidence="2">k04-0078-D8-1</strain>
    </source>
</reference>
<keyword evidence="2" id="KW-1185">Reference proteome</keyword>
<evidence type="ECO:0000313" key="1">
    <source>
        <dbReference type="EMBL" id="GAA6411779.1"/>
    </source>
</evidence>
<dbReference type="RefSeq" id="WP_390410425.1">
    <property type="nucleotide sequence ID" value="NZ_BAABYW010000002.1"/>
</dbReference>
<sequence length="52" mass="6110">MGEIPRWIVRGRECQYQEHISQYKLLLYGGRRDKMKKSNVDVLSGWAGQEAK</sequence>
<proteinExistence type="predicted"/>
<dbReference type="EMBL" id="BAABYW010000002">
    <property type="protein sequence ID" value="GAA6411779.1"/>
    <property type="molecule type" value="Genomic_DNA"/>
</dbReference>